<dbReference type="WBParaSite" id="HNAJ_0000973601-mRNA-1">
    <property type="protein sequence ID" value="HNAJ_0000973601-mRNA-1"/>
    <property type="gene ID" value="HNAJ_0000973601"/>
</dbReference>
<proteinExistence type="predicted"/>
<evidence type="ECO:0000313" key="3">
    <source>
        <dbReference type="WBParaSite" id="HNAJ_0000973601-mRNA-1"/>
    </source>
</evidence>
<name>A0A0R3TQC2_RODNA</name>
<dbReference type="OrthoDB" id="10409792at2759"/>
<keyword evidence="2" id="KW-1185">Reference proteome</keyword>
<protein>
    <submittedName>
        <fullName evidence="1 3">Uncharacterized protein</fullName>
    </submittedName>
</protein>
<organism evidence="3">
    <name type="scientific">Rodentolepis nana</name>
    <name type="common">Dwarf tapeworm</name>
    <name type="synonym">Hymenolepis nana</name>
    <dbReference type="NCBI Taxonomy" id="102285"/>
    <lineage>
        <taxon>Eukaryota</taxon>
        <taxon>Metazoa</taxon>
        <taxon>Spiralia</taxon>
        <taxon>Lophotrochozoa</taxon>
        <taxon>Platyhelminthes</taxon>
        <taxon>Cestoda</taxon>
        <taxon>Eucestoda</taxon>
        <taxon>Cyclophyllidea</taxon>
        <taxon>Hymenolepididae</taxon>
        <taxon>Rodentolepis</taxon>
    </lineage>
</organism>
<dbReference type="Proteomes" id="UP000278807">
    <property type="component" value="Unassembled WGS sequence"/>
</dbReference>
<accession>A0A0R3TQC2</accession>
<gene>
    <name evidence="1" type="ORF">HNAJ_LOCUS9731</name>
</gene>
<dbReference type="EMBL" id="UZAE01012727">
    <property type="protein sequence ID" value="VDO06374.1"/>
    <property type="molecule type" value="Genomic_DNA"/>
</dbReference>
<reference evidence="3" key="1">
    <citation type="submission" date="2017-02" db="UniProtKB">
        <authorList>
            <consortium name="WormBaseParasite"/>
        </authorList>
    </citation>
    <scope>IDENTIFICATION</scope>
</reference>
<dbReference type="AlphaFoldDB" id="A0A0R3TQC2"/>
<evidence type="ECO:0000313" key="2">
    <source>
        <dbReference type="Proteomes" id="UP000278807"/>
    </source>
</evidence>
<evidence type="ECO:0000313" key="1">
    <source>
        <dbReference type="EMBL" id="VDO06374.1"/>
    </source>
</evidence>
<reference evidence="1 2" key="2">
    <citation type="submission" date="2018-11" db="EMBL/GenBank/DDBJ databases">
        <authorList>
            <consortium name="Pathogen Informatics"/>
        </authorList>
    </citation>
    <scope>NUCLEOTIDE SEQUENCE [LARGE SCALE GENOMIC DNA]</scope>
</reference>
<sequence length="244" mass="27929">MSSENLVSNSASNPFEPNLCKNHQPNMPFYIDFQDFNAFRDGNTENNQVPRQFSQNNPLIKPPTTDGLSHRWSQGDHPALKYTPRENSPSTSEIPIYQQYWRAHTHRTQDPMNIPESLSSNATRMLHIRTPIRDDELGEDGIENTEEGEYGSISGASSSDRCGVGVYSQNSIQNDPFHHVYNDNSSPSAESIGIRHYCEKPRNMTYDSQMKSEQVSTTFHTISYIIICTISITHQKMFYKFKLR</sequence>